<dbReference type="Proteomes" id="UP001460270">
    <property type="component" value="Unassembled WGS sequence"/>
</dbReference>
<dbReference type="GO" id="GO:0045671">
    <property type="term" value="P:negative regulation of osteoclast differentiation"/>
    <property type="evidence" value="ECO:0007669"/>
    <property type="project" value="TreeGrafter"/>
</dbReference>
<evidence type="ECO:0000256" key="3">
    <source>
        <dbReference type="ARBA" id="ARBA00022989"/>
    </source>
</evidence>
<keyword evidence="5" id="KW-0458">Lysosome</keyword>
<dbReference type="PANTHER" id="PTHR15146:SF6">
    <property type="entry name" value="G PROTEIN-COUPLED RECEPTOR 137BB"/>
    <property type="match status" value="1"/>
</dbReference>
<dbReference type="InterPro" id="IPR029723">
    <property type="entry name" value="GPR137"/>
</dbReference>
<dbReference type="GO" id="GO:0005765">
    <property type="term" value="C:lysosomal membrane"/>
    <property type="evidence" value="ECO:0007669"/>
    <property type="project" value="UniProtKB-SubCell"/>
</dbReference>
<name>A0AAW0PPM7_9GOBI</name>
<dbReference type="AlphaFoldDB" id="A0AAW0PPM7"/>
<dbReference type="PANTHER" id="PTHR15146">
    <property type="entry name" value="INTEGRAL MEMBRANE PROTEIN GPR137"/>
    <property type="match status" value="1"/>
</dbReference>
<feature type="transmembrane region" description="Helical" evidence="6">
    <location>
        <begin position="208"/>
        <end position="231"/>
    </location>
</feature>
<accession>A0AAW0PPM7</accession>
<evidence type="ECO:0000256" key="6">
    <source>
        <dbReference type="SAM" id="Phobius"/>
    </source>
</evidence>
<feature type="transmembrane region" description="Helical" evidence="6">
    <location>
        <begin position="111"/>
        <end position="133"/>
    </location>
</feature>
<proteinExistence type="predicted"/>
<dbReference type="GO" id="GO:0045779">
    <property type="term" value="P:negative regulation of bone resorption"/>
    <property type="evidence" value="ECO:0007669"/>
    <property type="project" value="TreeGrafter"/>
</dbReference>
<feature type="transmembrane region" description="Helical" evidence="6">
    <location>
        <begin position="73"/>
        <end position="96"/>
    </location>
</feature>
<evidence type="ECO:0000313" key="7">
    <source>
        <dbReference type="EMBL" id="KAK7930406.1"/>
    </source>
</evidence>
<gene>
    <name evidence="7" type="ORF">WMY93_006801</name>
</gene>
<feature type="transmembrane region" description="Helical" evidence="6">
    <location>
        <begin position="31"/>
        <end position="53"/>
    </location>
</feature>
<organism evidence="7 8">
    <name type="scientific">Mugilogobius chulae</name>
    <name type="common">yellowstripe goby</name>
    <dbReference type="NCBI Taxonomy" id="88201"/>
    <lineage>
        <taxon>Eukaryota</taxon>
        <taxon>Metazoa</taxon>
        <taxon>Chordata</taxon>
        <taxon>Craniata</taxon>
        <taxon>Vertebrata</taxon>
        <taxon>Euteleostomi</taxon>
        <taxon>Actinopterygii</taxon>
        <taxon>Neopterygii</taxon>
        <taxon>Teleostei</taxon>
        <taxon>Neoteleostei</taxon>
        <taxon>Acanthomorphata</taxon>
        <taxon>Gobiaria</taxon>
        <taxon>Gobiiformes</taxon>
        <taxon>Gobioidei</taxon>
        <taxon>Gobiidae</taxon>
        <taxon>Gobionellinae</taxon>
        <taxon>Mugilogobius</taxon>
    </lineage>
</organism>
<evidence type="ECO:0000313" key="8">
    <source>
        <dbReference type="Proteomes" id="UP001460270"/>
    </source>
</evidence>
<evidence type="ECO:0000256" key="5">
    <source>
        <dbReference type="ARBA" id="ARBA00023228"/>
    </source>
</evidence>
<evidence type="ECO:0000256" key="1">
    <source>
        <dbReference type="ARBA" id="ARBA00004155"/>
    </source>
</evidence>
<comment type="caution">
    <text evidence="7">The sequence shown here is derived from an EMBL/GenBank/DDBJ whole genome shotgun (WGS) entry which is preliminary data.</text>
</comment>
<keyword evidence="8" id="KW-1185">Reference proteome</keyword>
<reference evidence="8" key="1">
    <citation type="submission" date="2024-04" db="EMBL/GenBank/DDBJ databases">
        <title>Salinicola lusitanus LLJ914,a marine bacterium isolated from the Okinawa Trough.</title>
        <authorList>
            <person name="Li J."/>
        </authorList>
    </citation>
    <scope>NUCLEOTIDE SEQUENCE [LARGE SCALE GENOMIC DNA]</scope>
</reference>
<dbReference type="EMBL" id="JBBPFD010000004">
    <property type="protein sequence ID" value="KAK7930406.1"/>
    <property type="molecule type" value="Genomic_DNA"/>
</dbReference>
<sequence length="307" mass="34023">MALVLLWSGLRTLMVSFYFSAGPGPGPGLYWVLYGLPVCLQFMSLSLMTLYCAQVYLKAKSKSSPILLQYRPLLYLFFSSSVLVFVVVNLVCGLLVRSGSGPDLRPVRVLVLIRVLVNDSLFVLCAVALAFCLHKVARMSLTIGLNAKGPSVCQLTLVGVALVLVYGSRTSYNLTVLSLTDHSPESQQSHWFHVTDQADLCSRSSDSAVLVLGLVLFVWELLPSALAVFVFRVRKPPQHLVNNNTHLTPGPLPHVLSSRRYFFDNPHRYDSDEDLSWSHAHIRASSDCDFGDEQRLTASSGELHHYP</sequence>
<feature type="transmembrane region" description="Helical" evidence="6">
    <location>
        <begin position="145"/>
        <end position="167"/>
    </location>
</feature>
<keyword evidence="4 6" id="KW-0472">Membrane</keyword>
<comment type="subcellular location">
    <subcellularLocation>
        <location evidence="1">Lysosome membrane</location>
        <topology evidence="1">Multi-pass membrane protein</topology>
    </subcellularLocation>
</comment>
<evidence type="ECO:0000256" key="2">
    <source>
        <dbReference type="ARBA" id="ARBA00022692"/>
    </source>
</evidence>
<protein>
    <submittedName>
        <fullName evidence="7">Uncharacterized protein</fullName>
    </submittedName>
</protein>
<dbReference type="GO" id="GO:0010506">
    <property type="term" value="P:regulation of autophagy"/>
    <property type="evidence" value="ECO:0007669"/>
    <property type="project" value="TreeGrafter"/>
</dbReference>
<evidence type="ECO:0000256" key="4">
    <source>
        <dbReference type="ARBA" id="ARBA00023136"/>
    </source>
</evidence>
<dbReference type="GO" id="GO:1904263">
    <property type="term" value="P:positive regulation of TORC1 signaling"/>
    <property type="evidence" value="ECO:0007669"/>
    <property type="project" value="TreeGrafter"/>
</dbReference>
<keyword evidence="2 6" id="KW-0812">Transmembrane</keyword>
<keyword evidence="3 6" id="KW-1133">Transmembrane helix</keyword>